<dbReference type="Pfam" id="PF21227">
    <property type="entry name" value="Myb_DNA-binding_7"/>
    <property type="match status" value="1"/>
</dbReference>
<feature type="compositionally biased region" description="Polar residues" evidence="1">
    <location>
        <begin position="1214"/>
        <end position="1223"/>
    </location>
</feature>
<feature type="compositionally biased region" description="Polar residues" evidence="1">
    <location>
        <begin position="473"/>
        <end position="485"/>
    </location>
</feature>
<feature type="region of interest" description="Disordered" evidence="1">
    <location>
        <begin position="972"/>
        <end position="1049"/>
    </location>
</feature>
<feature type="compositionally biased region" description="Basic and acidic residues" evidence="1">
    <location>
        <begin position="362"/>
        <end position="373"/>
    </location>
</feature>
<feature type="compositionally biased region" description="Basic and acidic residues" evidence="1">
    <location>
        <begin position="551"/>
        <end position="562"/>
    </location>
</feature>
<feature type="compositionally biased region" description="Basic and acidic residues" evidence="1">
    <location>
        <begin position="259"/>
        <end position="295"/>
    </location>
</feature>
<dbReference type="RefSeq" id="XP_023203737.1">
    <property type="nucleotide sequence ID" value="XM_023347969.1"/>
</dbReference>
<feature type="compositionally biased region" description="Polar residues" evidence="1">
    <location>
        <begin position="1585"/>
        <end position="1597"/>
    </location>
</feature>
<dbReference type="HOGENOM" id="CLU_246213_0_0_1"/>
<reference evidence="3" key="1">
    <citation type="submission" date="2012-01" db="EMBL/GenBank/DDBJ databases">
        <authorList>
            <person name="Walter R."/>
            <person name="Schartl M."/>
            <person name="Warren W."/>
        </authorList>
    </citation>
    <scope>NUCLEOTIDE SEQUENCE [LARGE SCALE GENOMIC DNA]</scope>
    <source>
        <strain evidence="3">JP 163 A</strain>
    </source>
</reference>
<feature type="compositionally biased region" description="Basic and acidic residues" evidence="1">
    <location>
        <begin position="396"/>
        <end position="421"/>
    </location>
</feature>
<feature type="compositionally biased region" description="Basic residues" evidence="1">
    <location>
        <begin position="1724"/>
        <end position="1738"/>
    </location>
</feature>
<feature type="compositionally biased region" description="Basic residues" evidence="1">
    <location>
        <begin position="135"/>
        <end position="145"/>
    </location>
</feature>
<dbReference type="Ensembl" id="ENSXMAT00000014466.2">
    <property type="protein sequence ID" value="ENSXMAP00000014446.1"/>
    <property type="gene ID" value="ENSXMAG00000014426.2"/>
</dbReference>
<evidence type="ECO:0000313" key="3">
    <source>
        <dbReference type="Proteomes" id="UP000002852"/>
    </source>
</evidence>
<feature type="compositionally biased region" description="Basic and acidic residues" evidence="1">
    <location>
        <begin position="308"/>
        <end position="350"/>
    </location>
</feature>
<organism evidence="2 3">
    <name type="scientific">Xiphophorus maculatus</name>
    <name type="common">Southern platyfish</name>
    <name type="synonym">Platypoecilus maculatus</name>
    <dbReference type="NCBI Taxonomy" id="8083"/>
    <lineage>
        <taxon>Eukaryota</taxon>
        <taxon>Metazoa</taxon>
        <taxon>Chordata</taxon>
        <taxon>Craniata</taxon>
        <taxon>Vertebrata</taxon>
        <taxon>Euteleostomi</taxon>
        <taxon>Actinopterygii</taxon>
        <taxon>Neopterygii</taxon>
        <taxon>Teleostei</taxon>
        <taxon>Neoteleostei</taxon>
        <taxon>Acanthomorphata</taxon>
        <taxon>Ovalentaria</taxon>
        <taxon>Atherinomorphae</taxon>
        <taxon>Cyprinodontiformes</taxon>
        <taxon>Poeciliidae</taxon>
        <taxon>Poeciliinae</taxon>
        <taxon>Xiphophorus</taxon>
    </lineage>
</organism>
<dbReference type="PANTHER" id="PTHR15489">
    <property type="entry name" value="CASPASE 8 ASSOCIATED PROTEIN 2"/>
    <property type="match status" value="1"/>
</dbReference>
<feature type="region of interest" description="Disordered" evidence="1">
    <location>
        <begin position="1584"/>
        <end position="1760"/>
    </location>
</feature>
<feature type="compositionally biased region" description="Polar residues" evidence="1">
    <location>
        <begin position="351"/>
        <end position="361"/>
    </location>
</feature>
<sequence length="1841" mass="203838">METFDASDSVDPGADEDSVDIYEGLDAAGVGSNTEKWPSVGSGLKDSLDLYEDIVAEEQNNRETSYTELKSRFEATQNQIKELHRRLQQMETQNTGLSSENNRLKKNISALLRTARQEIIRKDAEIKQLTQQVQKFHHHHHHHQPQLKQAQDPRSSFRASSSCSSTRTLPLPSSLPIVPRPHHHPPHFAPLISSQFEEEPPPADTPQPTSKETCHFSRSMKSSTHNCSKRHETAEKLPGVEGCTSRDREVKGQSNKLPESAERKLRDCSHHNKDSEQKQAHKEDKDTRKGFDSQSHKNKKYQNVGRHCRSDGAKTSSQEHLHSVASSEHRREGRKIQRTDKASSIEHAKVSDQQSGGSCSPESRKIPRGHKYDSWSNPKNKRSSSPDQSTKCCSDGSRERERSRQRDHQRSVDRRCEDEIRSRHHRRSSQKESSRDREKHRDKQTGKADGSKEGRRETKPRDVKRSFEEPSPEANTSVNDNNSNRKLCFMETLNLTLSPIKKYTTPRDSSLEEPLRLEGDDEENSQPNLDNMCVIDEVDGGELGSEPGPGHAEEQALEELKAPRNQTSNLEDVEEDGNNGAESQGRPLAVLISSLWRPPQGPADTTKLHTAAGENLKHPEEPLELISNTWITERGQLEVTKSSQPSNTNPQILEQHSSSEAPTSEVQHAAAADEHADPHAHAAQHEHAAAADEHADPHAHAAQHEHDAAADEHAAADSGEAPAPPRLSQSTVSEAAASAQPDDTHGTEEVYEEARLRDRWGHQAASPGTSLPSSTSVTMDNHPVGQPQSYKDLDSVSSTICLTSLPQKGLSLTEDICAMTQTDTDPRTSSSQPSSSVDCIGVSKVSRTTEEFSPATVTPKKFCSQDCKKELSTSVSLPHDEDSMMHTLSNLKRIPEVISPLRSPAQTAKRGVLHVHSKLGHVKSLQKEFSTSAAETNLMKLDVNKENKYPGSPANRGAQDMVNMESEQISSPFDTELEEGEILSESDEATSSSPVPATKRAKLTEPVRNKPSLQSSSRRKPEEQRVASKEPLDSAAVSTQSPRSRFKTVCPSASKASFSTVEEIMETFKMVRTEMRKKYMKLHKTFPKKSFWGVMDNFQKSFLEFVDGAHFGQICSDAEELKSKLRKLITSVFSKVLNNGIVKRIFEQQAVNLKQKLWDFVDVQVDYLLMDIQTTLKSLCQAVRIPTEDKRPGGQGTEPQQASVKKPLCKQNKSHPPNSSLGRTKSCAVVPYRTGLGSRGKDIRMSFTEKDGASHIHPPGRVNTQTTVNFLSDSNAALSPDKTKMVIPQNGSVIDRTDFELLTEQQASSLTFNLVRDSQMGEIFKCLLQGSDLLESTGMCGDNTAWAVGTPRKDGERFLNFATPSKFLSPSKSDTSARLIATWSTISPRRRSSPCIKTPIPLHPALFDESCLLEVPSGNRALLQGSLATEKYSILAEDLAVSLTIPSPLKSDSHLSFLQPAGVGIHVVSTPDSVISAHISEDALLDGEDATEQDIHLALDNSSCSSRDSTTSQTPGSTLFFKPDVPMQALVMEKSNDHFIVKIRQMNAAAEGTLIAGEPLRQTLIEKNQQHEEDDAQERLKVAGQTENSTENPTSGSHTHEQRWTPGTNPSNPRQDTSTQSGKTTPETDPSDPSSNISSSTSHSTLVPHPSRTQLQVEATPPKSFPFQSQKQTSPPSATLSPNTKTPFYDSGREETTVSESEKSLTIDTSSSSEKTSRDCEQLRKRKRRQEKLKAKRCKKEDKSLQEVSPSRKSDEELKLSPAALSPSSLSAKNIIRKKGEVVMAWTRDEDRAILMFLKTKGASRETFSTLSEKLNKPSGQIAHRFYQLMKLFKKQGKMDI</sequence>
<feature type="compositionally biased region" description="Basic and acidic residues" evidence="1">
    <location>
        <begin position="1691"/>
        <end position="1705"/>
    </location>
</feature>
<feature type="compositionally biased region" description="Basic and acidic residues" evidence="1">
    <location>
        <begin position="429"/>
        <end position="468"/>
    </location>
</feature>
<dbReference type="OMA" id="HEKCKQQ"/>
<feature type="compositionally biased region" description="Low complexity" evidence="1">
    <location>
        <begin position="1631"/>
        <end position="1651"/>
    </location>
</feature>
<dbReference type="eggNOG" id="ENOG502QQGD">
    <property type="taxonomic scope" value="Eukaryota"/>
</dbReference>
<feature type="compositionally biased region" description="Basic and acidic residues" evidence="1">
    <location>
        <begin position="509"/>
        <end position="518"/>
    </location>
</feature>
<protein>
    <submittedName>
        <fullName evidence="2">Caspase 8 associated protein 2</fullName>
    </submittedName>
</protein>
<reference evidence="2" key="3">
    <citation type="submission" date="2025-05" db="UniProtKB">
        <authorList>
            <consortium name="Ensembl"/>
        </authorList>
    </citation>
    <scope>IDENTIFICATION</scope>
    <source>
        <strain evidence="2">JP 163 A</strain>
    </source>
</reference>
<feature type="compositionally biased region" description="Polar residues" evidence="1">
    <location>
        <begin position="1666"/>
        <end position="1686"/>
    </location>
</feature>
<dbReference type="GeneTree" id="ENSGT00620000088063"/>
<dbReference type="GO" id="GO:0003714">
    <property type="term" value="F:transcription corepressor activity"/>
    <property type="evidence" value="ECO:0007669"/>
    <property type="project" value="TreeGrafter"/>
</dbReference>
<dbReference type="InterPro" id="IPR009057">
    <property type="entry name" value="Homeodomain-like_sf"/>
</dbReference>
<feature type="compositionally biased region" description="Polar residues" evidence="1">
    <location>
        <begin position="374"/>
        <end position="392"/>
    </location>
</feature>
<dbReference type="Gene3D" id="1.10.10.60">
    <property type="entry name" value="Homeodomain-like"/>
    <property type="match status" value="1"/>
</dbReference>
<feature type="compositionally biased region" description="Low complexity" evidence="1">
    <location>
        <begin position="146"/>
        <end position="176"/>
    </location>
</feature>
<dbReference type="GO" id="GO:0016605">
    <property type="term" value="C:PML body"/>
    <property type="evidence" value="ECO:0007669"/>
    <property type="project" value="TreeGrafter"/>
</dbReference>
<feature type="compositionally biased region" description="Basic and acidic residues" evidence="1">
    <location>
        <begin position="1739"/>
        <end position="1759"/>
    </location>
</feature>
<reference evidence="3" key="2">
    <citation type="journal article" date="2013" name="Nat. Genet.">
        <title>The genome of the platyfish, Xiphophorus maculatus, provides insights into evolutionary adaptation and several complex traits.</title>
        <authorList>
            <person name="Schartl M."/>
            <person name="Walter R.B."/>
            <person name="Shen Y."/>
            <person name="Garcia T."/>
            <person name="Catchen J."/>
            <person name="Amores A."/>
            <person name="Braasch I."/>
            <person name="Chalopin D."/>
            <person name="Volff J.N."/>
            <person name="Lesch K.P."/>
            <person name="Bisazza A."/>
            <person name="Minx P."/>
            <person name="Hillier L."/>
            <person name="Wilson R.K."/>
            <person name="Fuerstenberg S."/>
            <person name="Boore J."/>
            <person name="Searle S."/>
            <person name="Postlethwait J.H."/>
            <person name="Warren W.C."/>
        </authorList>
    </citation>
    <scope>NUCLEOTIDE SEQUENCE [LARGE SCALE GENOMIC DNA]</scope>
    <source>
        <strain evidence="3">JP 163 A</strain>
    </source>
</reference>
<dbReference type="Proteomes" id="UP000002852">
    <property type="component" value="Unassembled WGS sequence"/>
</dbReference>
<evidence type="ECO:0000256" key="1">
    <source>
        <dbReference type="SAM" id="MobiDB-lite"/>
    </source>
</evidence>
<feature type="compositionally biased region" description="Polar residues" evidence="1">
    <location>
        <begin position="1605"/>
        <end position="1628"/>
    </location>
</feature>
<feature type="compositionally biased region" description="Polar residues" evidence="1">
    <location>
        <begin position="766"/>
        <end position="779"/>
    </location>
</feature>
<dbReference type="GeneID" id="102223848"/>
<dbReference type="CTD" id="9994"/>
<name>M4AJ02_XIPMA</name>
<proteinExistence type="predicted"/>
<evidence type="ECO:0000313" key="2">
    <source>
        <dbReference type="Ensembl" id="ENSXMAP00000014446.1"/>
    </source>
</evidence>
<dbReference type="GO" id="GO:0036337">
    <property type="term" value="P:Fas signaling pathway"/>
    <property type="evidence" value="ECO:0007669"/>
    <property type="project" value="TreeGrafter"/>
</dbReference>
<feature type="compositionally biased region" description="Acidic residues" evidence="1">
    <location>
        <begin position="975"/>
        <end position="988"/>
    </location>
</feature>
<dbReference type="PANTHER" id="PTHR15489:SF2">
    <property type="entry name" value="CASP8-ASSOCIATED PROTEIN 2"/>
    <property type="match status" value="1"/>
</dbReference>
<feature type="region of interest" description="Disordered" evidence="1">
    <location>
        <begin position="130"/>
        <end position="791"/>
    </location>
</feature>
<dbReference type="SUPFAM" id="SSF46689">
    <property type="entry name" value="Homeodomain-like"/>
    <property type="match status" value="1"/>
</dbReference>
<feature type="compositionally biased region" description="Basic and acidic residues" evidence="1">
    <location>
        <begin position="671"/>
        <end position="715"/>
    </location>
</feature>
<dbReference type="GO" id="GO:0005739">
    <property type="term" value="C:mitochondrion"/>
    <property type="evidence" value="ECO:0007669"/>
    <property type="project" value="TreeGrafter"/>
</dbReference>
<dbReference type="GO" id="GO:0008625">
    <property type="term" value="P:extrinsic apoptotic signaling pathway via death domain receptors"/>
    <property type="evidence" value="ECO:0007669"/>
    <property type="project" value="TreeGrafter"/>
</dbReference>
<dbReference type="InterPro" id="IPR039674">
    <property type="entry name" value="FLASH"/>
</dbReference>
<feature type="compositionally biased region" description="Polar residues" evidence="1">
    <location>
        <begin position="639"/>
        <end position="666"/>
    </location>
</feature>
<feature type="region of interest" description="Disordered" evidence="1">
    <location>
        <begin position="1187"/>
        <end position="1224"/>
    </location>
</feature>
<dbReference type="STRING" id="8083.ENSXMAP00000037828"/>
<feature type="compositionally biased region" description="Basic and acidic residues" evidence="1">
    <location>
        <begin position="1019"/>
        <end position="1032"/>
    </location>
</feature>
<keyword evidence="3" id="KW-1185">Reference proteome</keyword>
<feature type="compositionally biased region" description="Basic and acidic residues" evidence="1">
    <location>
        <begin position="742"/>
        <end position="761"/>
    </location>
</feature>
<accession>M4AJ02</accession>
<dbReference type="Ensembl" id="ENSXMAT00000042041.1">
    <property type="protein sequence ID" value="ENSXMAP00000037828.1"/>
    <property type="gene ID" value="ENSXMAG00000014426.2"/>
</dbReference>